<feature type="transmembrane region" description="Helical" evidence="1">
    <location>
        <begin position="7"/>
        <end position="23"/>
    </location>
</feature>
<proteinExistence type="predicted"/>
<protein>
    <submittedName>
        <fullName evidence="2">Uncharacterized protein</fullName>
    </submittedName>
</protein>
<dbReference type="RefSeq" id="WP_213821054.1">
    <property type="nucleotide sequence ID" value="NZ_JAAMFL010000003.1"/>
</dbReference>
<evidence type="ECO:0000256" key="1">
    <source>
        <dbReference type="SAM" id="Phobius"/>
    </source>
</evidence>
<reference evidence="2 3" key="1">
    <citation type="submission" date="2020-02" db="EMBL/GenBank/DDBJ databases">
        <title>Fructobacillus sp. isolated from paper mulberry of Taiwan.</title>
        <authorList>
            <person name="Lin S.-T."/>
        </authorList>
    </citation>
    <scope>NUCLEOTIDE SEQUENCE [LARGE SCALE GENOMIC DNA]</scope>
    <source>
        <strain evidence="2 3">S1-1</strain>
    </source>
</reference>
<keyword evidence="1" id="KW-0472">Membrane</keyword>
<keyword evidence="3" id="KW-1185">Reference proteome</keyword>
<keyword evidence="1" id="KW-0812">Transmembrane</keyword>
<organism evidence="2 3">
    <name type="scientific">Fructobacillus parabroussonetiae</name>
    <dbReference type="NCBI Taxonomy" id="2713174"/>
    <lineage>
        <taxon>Bacteria</taxon>
        <taxon>Bacillati</taxon>
        <taxon>Bacillota</taxon>
        <taxon>Bacilli</taxon>
        <taxon>Lactobacillales</taxon>
        <taxon>Lactobacillaceae</taxon>
        <taxon>Fructobacillus</taxon>
    </lineage>
</organism>
<dbReference type="EMBL" id="JAAMFL010000003">
    <property type="protein sequence ID" value="MBS9337285.1"/>
    <property type="molecule type" value="Genomic_DNA"/>
</dbReference>
<keyword evidence="1" id="KW-1133">Transmembrane helix</keyword>
<comment type="caution">
    <text evidence="2">The sequence shown here is derived from an EMBL/GenBank/DDBJ whole genome shotgun (WGS) entry which is preliminary data.</text>
</comment>
<accession>A0ABS5QVQ8</accession>
<dbReference type="Proteomes" id="UP001519503">
    <property type="component" value="Unassembled WGS sequence"/>
</dbReference>
<evidence type="ECO:0000313" key="3">
    <source>
        <dbReference type="Proteomes" id="UP001519503"/>
    </source>
</evidence>
<gene>
    <name evidence="2" type="ORF">G6R30_02235</name>
</gene>
<feature type="transmembrane region" description="Helical" evidence="1">
    <location>
        <begin position="29"/>
        <end position="48"/>
    </location>
</feature>
<evidence type="ECO:0000313" key="2">
    <source>
        <dbReference type="EMBL" id="MBS9337285.1"/>
    </source>
</evidence>
<sequence>MSLNRIYHFIMAIVWICTIYLVASMQDMLAMYVMGFGMLANSVYALIFNKKGC</sequence>
<name>A0ABS5QVQ8_9LACO</name>